<feature type="chain" id="PRO_5046820009" evidence="2">
    <location>
        <begin position="30"/>
        <end position="174"/>
    </location>
</feature>
<proteinExistence type="predicted"/>
<dbReference type="PANTHER" id="PTHR39335:SF1">
    <property type="entry name" value="BLL4220 PROTEIN"/>
    <property type="match status" value="1"/>
</dbReference>
<feature type="region of interest" description="Disordered" evidence="1">
    <location>
        <begin position="31"/>
        <end position="62"/>
    </location>
</feature>
<keyword evidence="3" id="KW-0449">Lipoprotein</keyword>
<dbReference type="RefSeq" id="WP_209995518.1">
    <property type="nucleotide sequence ID" value="NZ_BAAAJY010000006.1"/>
</dbReference>
<gene>
    <name evidence="3" type="ORF">JOF47_000322</name>
</gene>
<keyword evidence="4" id="KW-1185">Reference proteome</keyword>
<comment type="caution">
    <text evidence="3">The sequence shown here is derived from an EMBL/GenBank/DDBJ whole genome shotgun (WGS) entry which is preliminary data.</text>
</comment>
<evidence type="ECO:0000256" key="1">
    <source>
        <dbReference type="SAM" id="MobiDB-lite"/>
    </source>
</evidence>
<protein>
    <submittedName>
        <fullName evidence="3">Lipoprotein with Yx(FWY)xxD motif</fullName>
    </submittedName>
</protein>
<name>A0ABS4X8Y7_9MICC</name>
<keyword evidence="2" id="KW-0732">Signal</keyword>
<evidence type="ECO:0000313" key="4">
    <source>
        <dbReference type="Proteomes" id="UP001296993"/>
    </source>
</evidence>
<dbReference type="PROSITE" id="PS51257">
    <property type="entry name" value="PROKAR_LIPOPROTEIN"/>
    <property type="match status" value="1"/>
</dbReference>
<dbReference type="Proteomes" id="UP001296993">
    <property type="component" value="Unassembled WGS sequence"/>
</dbReference>
<dbReference type="EMBL" id="JAGIOF010000001">
    <property type="protein sequence ID" value="MBP2384811.1"/>
    <property type="molecule type" value="Genomic_DNA"/>
</dbReference>
<sequence length="174" mass="17764">MKLHHSKTFAGSAALLIGAAVLLSGCSSSTPTTTSPSATTAPSSMAPSSMAPSSPVAGTPDLKTAESAKGTIVVDGKGMSLYFFTKDTKDTKVSACTGECLAAWPIAVASSETPVIEGVTGKVGTITSPDGKLQLTLNGMPLYYFAQDTKPGDILGQDVKEVWYLAAPDGSMIE</sequence>
<dbReference type="PANTHER" id="PTHR39335">
    <property type="entry name" value="BLL4220 PROTEIN"/>
    <property type="match status" value="1"/>
</dbReference>
<dbReference type="Pfam" id="PF03640">
    <property type="entry name" value="Lipoprotein_15"/>
    <property type="match status" value="2"/>
</dbReference>
<feature type="compositionally biased region" description="Low complexity" evidence="1">
    <location>
        <begin position="31"/>
        <end position="55"/>
    </location>
</feature>
<organism evidence="3 4">
    <name type="scientific">Paeniglutamicibacter kerguelensis</name>
    <dbReference type="NCBI Taxonomy" id="254788"/>
    <lineage>
        <taxon>Bacteria</taxon>
        <taxon>Bacillati</taxon>
        <taxon>Actinomycetota</taxon>
        <taxon>Actinomycetes</taxon>
        <taxon>Micrococcales</taxon>
        <taxon>Micrococcaceae</taxon>
        <taxon>Paeniglutamicibacter</taxon>
    </lineage>
</organism>
<feature type="signal peptide" evidence="2">
    <location>
        <begin position="1"/>
        <end position="29"/>
    </location>
</feature>
<dbReference type="InterPro" id="IPR005297">
    <property type="entry name" value="Lipoprotein_repeat"/>
</dbReference>
<evidence type="ECO:0000256" key="2">
    <source>
        <dbReference type="SAM" id="SignalP"/>
    </source>
</evidence>
<reference evidence="3 4" key="1">
    <citation type="submission" date="2021-03" db="EMBL/GenBank/DDBJ databases">
        <title>Sequencing the genomes of 1000 actinobacteria strains.</title>
        <authorList>
            <person name="Klenk H.-P."/>
        </authorList>
    </citation>
    <scope>NUCLEOTIDE SEQUENCE [LARGE SCALE GENOMIC DNA]</scope>
    <source>
        <strain evidence="3 4">DSM 15797</strain>
    </source>
</reference>
<evidence type="ECO:0000313" key="3">
    <source>
        <dbReference type="EMBL" id="MBP2384811.1"/>
    </source>
</evidence>
<accession>A0ABS4X8Y7</accession>